<dbReference type="InterPro" id="IPR000089">
    <property type="entry name" value="Biotin_lipoyl"/>
</dbReference>
<comment type="subcellular location">
    <subcellularLocation>
        <location evidence="6">Mitochondrion</location>
    </subcellularLocation>
</comment>
<feature type="compositionally biased region" description="Low complexity" evidence="7">
    <location>
        <begin position="201"/>
        <end position="214"/>
    </location>
</feature>
<evidence type="ECO:0000313" key="10">
    <source>
        <dbReference type="EMBL" id="KAK6167977.1"/>
    </source>
</evidence>
<evidence type="ECO:0000256" key="3">
    <source>
        <dbReference type="ARBA" id="ARBA00022823"/>
    </source>
</evidence>
<gene>
    <name evidence="10" type="ORF">SNE40_021891</name>
</gene>
<evidence type="ECO:0000259" key="8">
    <source>
        <dbReference type="PROSITE" id="PS50968"/>
    </source>
</evidence>
<feature type="domain" description="Lipoyl-binding" evidence="8">
    <location>
        <begin position="69"/>
        <end position="145"/>
    </location>
</feature>
<dbReference type="Gene3D" id="4.10.320.10">
    <property type="entry name" value="E3-binding domain"/>
    <property type="match status" value="1"/>
</dbReference>
<dbReference type="Proteomes" id="UP001347796">
    <property type="component" value="Unassembled WGS sequence"/>
</dbReference>
<dbReference type="EMBL" id="JAZGQO010000018">
    <property type="protein sequence ID" value="KAK6167977.1"/>
    <property type="molecule type" value="Genomic_DNA"/>
</dbReference>
<dbReference type="Gene3D" id="3.30.559.10">
    <property type="entry name" value="Chloramphenicol acetyltransferase-like domain"/>
    <property type="match status" value="1"/>
</dbReference>
<reference evidence="10 11" key="1">
    <citation type="submission" date="2024-01" db="EMBL/GenBank/DDBJ databases">
        <title>The genome of the rayed Mediterranean limpet Patella caerulea (Linnaeus, 1758).</title>
        <authorList>
            <person name="Anh-Thu Weber A."/>
            <person name="Halstead-Nussloch G."/>
        </authorList>
    </citation>
    <scope>NUCLEOTIDE SEQUENCE [LARGE SCALE GENOMIC DNA]</scope>
    <source>
        <strain evidence="10">AATW-2023a</strain>
        <tissue evidence="10">Whole specimen</tissue>
    </source>
</reference>
<dbReference type="InterPro" id="IPR023213">
    <property type="entry name" value="CAT-like_dom_sf"/>
</dbReference>
<protein>
    <recommendedName>
        <fullName evidence="6">Acetyltransferase component of pyruvate dehydrogenase complex</fullName>
        <ecNumber evidence="6">2.3.1.12</ecNumber>
    </recommendedName>
</protein>
<dbReference type="AlphaFoldDB" id="A0AAN8G107"/>
<dbReference type="GO" id="GO:0004742">
    <property type="term" value="F:dihydrolipoyllysine-residue acetyltransferase activity"/>
    <property type="evidence" value="ECO:0007669"/>
    <property type="project" value="UniProtKB-UniRule"/>
</dbReference>
<comment type="cofactor">
    <cofactor evidence="6">
        <name>(R)-lipoate</name>
        <dbReference type="ChEBI" id="CHEBI:83088"/>
    </cofactor>
    <text evidence="6">Binds 1 lipoyl cofactor covalently.</text>
</comment>
<dbReference type="Gene3D" id="2.40.50.100">
    <property type="match status" value="1"/>
</dbReference>
<comment type="similarity">
    <text evidence="1 6">Belongs to the 2-oxoacid dehydrogenase family.</text>
</comment>
<dbReference type="SUPFAM" id="SSF51230">
    <property type="entry name" value="Single hybrid motif"/>
    <property type="match status" value="1"/>
</dbReference>
<dbReference type="InterPro" id="IPR045257">
    <property type="entry name" value="E2/Pdx1"/>
</dbReference>
<dbReference type="PROSITE" id="PS00189">
    <property type="entry name" value="LIPOYL"/>
    <property type="match status" value="1"/>
</dbReference>
<name>A0AAN8G107_PATCE</name>
<keyword evidence="5 6" id="KW-0012">Acyltransferase</keyword>
<dbReference type="PANTHER" id="PTHR23151">
    <property type="entry name" value="DIHYDROLIPOAMIDE ACETYL/SUCCINYL-TRANSFERASE-RELATED"/>
    <property type="match status" value="1"/>
</dbReference>
<feature type="domain" description="Peripheral subunit-binding (PSBD)" evidence="9">
    <location>
        <begin position="217"/>
        <end position="254"/>
    </location>
</feature>
<dbReference type="PROSITE" id="PS51826">
    <property type="entry name" value="PSBD"/>
    <property type="match status" value="1"/>
</dbReference>
<keyword evidence="4" id="KW-0809">Transit peptide</keyword>
<dbReference type="InterPro" id="IPR001078">
    <property type="entry name" value="2-oxoacid_DH_actylTfrase"/>
</dbReference>
<dbReference type="InterPro" id="IPR003016">
    <property type="entry name" value="2-oxoA_DH_lipoyl-BS"/>
</dbReference>
<comment type="catalytic activity">
    <reaction evidence="6">
        <text>N(6)-[(R)-dihydrolipoyl]-L-lysyl-[protein] + acetyl-CoA = N(6)-[(R)-S(8)-acetyldihydrolipoyl]-L-lysyl-[protein] + CoA</text>
        <dbReference type="Rhea" id="RHEA:17017"/>
        <dbReference type="Rhea" id="RHEA-COMP:10475"/>
        <dbReference type="Rhea" id="RHEA-COMP:10478"/>
        <dbReference type="ChEBI" id="CHEBI:57287"/>
        <dbReference type="ChEBI" id="CHEBI:57288"/>
        <dbReference type="ChEBI" id="CHEBI:83100"/>
        <dbReference type="ChEBI" id="CHEBI:83111"/>
        <dbReference type="EC" id="2.3.1.12"/>
    </reaction>
</comment>
<evidence type="ECO:0000256" key="6">
    <source>
        <dbReference type="RuleBase" id="RU361137"/>
    </source>
</evidence>
<evidence type="ECO:0000256" key="1">
    <source>
        <dbReference type="ARBA" id="ARBA00007317"/>
    </source>
</evidence>
<dbReference type="EC" id="2.3.1.12" evidence="6"/>
<dbReference type="CDD" id="cd06849">
    <property type="entry name" value="lipoyl_domain"/>
    <property type="match status" value="1"/>
</dbReference>
<keyword evidence="3 6" id="KW-0450">Lipoyl</keyword>
<accession>A0AAN8G107</accession>
<dbReference type="Pfam" id="PF00364">
    <property type="entry name" value="Biotin_lipoyl"/>
    <property type="match status" value="1"/>
</dbReference>
<dbReference type="InterPro" id="IPR006257">
    <property type="entry name" value="LAT1"/>
</dbReference>
<dbReference type="FunFam" id="2.40.50.100:FF:000010">
    <property type="entry name" value="Acetyltransferase component of pyruvate dehydrogenase complex"/>
    <property type="match status" value="1"/>
</dbReference>
<evidence type="ECO:0000259" key="9">
    <source>
        <dbReference type="PROSITE" id="PS51826"/>
    </source>
</evidence>
<comment type="function">
    <text evidence="6">The pyruvate dehydrogenase complex catalyzes the overall conversion of pyruvate to acetyl-CoA and CO(2).</text>
</comment>
<dbReference type="GO" id="GO:0005739">
    <property type="term" value="C:mitochondrion"/>
    <property type="evidence" value="ECO:0007669"/>
    <property type="project" value="UniProtKB-SubCell"/>
</dbReference>
<dbReference type="InterPro" id="IPR011053">
    <property type="entry name" value="Single_hybrid_motif"/>
</dbReference>
<dbReference type="NCBIfam" id="TIGR01349">
    <property type="entry name" value="PDHac_trf_mito"/>
    <property type="match status" value="1"/>
</dbReference>
<organism evidence="10 11">
    <name type="scientific">Patella caerulea</name>
    <name type="common">Rayed Mediterranean limpet</name>
    <dbReference type="NCBI Taxonomy" id="87958"/>
    <lineage>
        <taxon>Eukaryota</taxon>
        <taxon>Metazoa</taxon>
        <taxon>Spiralia</taxon>
        <taxon>Lophotrochozoa</taxon>
        <taxon>Mollusca</taxon>
        <taxon>Gastropoda</taxon>
        <taxon>Patellogastropoda</taxon>
        <taxon>Patelloidea</taxon>
        <taxon>Patellidae</taxon>
        <taxon>Patella</taxon>
    </lineage>
</organism>
<dbReference type="GO" id="GO:0006086">
    <property type="term" value="P:pyruvate decarboxylation to acetyl-CoA"/>
    <property type="evidence" value="ECO:0007669"/>
    <property type="project" value="InterPro"/>
</dbReference>
<dbReference type="PANTHER" id="PTHR23151:SF90">
    <property type="entry name" value="DIHYDROLIPOYLLYSINE-RESIDUE ACETYLTRANSFERASE COMPONENT OF PYRUVATE DEHYDROGENASE COMPLEX, MITOCHONDRIAL-RELATED"/>
    <property type="match status" value="1"/>
</dbReference>
<evidence type="ECO:0000256" key="7">
    <source>
        <dbReference type="SAM" id="MobiDB-lite"/>
    </source>
</evidence>
<comment type="caution">
    <text evidence="10">The sequence shown here is derived from an EMBL/GenBank/DDBJ whole genome shotgun (WGS) entry which is preliminary data.</text>
</comment>
<feature type="region of interest" description="Disordered" evidence="7">
    <location>
        <begin position="155"/>
        <end position="218"/>
    </location>
</feature>
<evidence type="ECO:0000313" key="11">
    <source>
        <dbReference type="Proteomes" id="UP001347796"/>
    </source>
</evidence>
<dbReference type="Pfam" id="PF00198">
    <property type="entry name" value="2-oxoacid_dh"/>
    <property type="match status" value="1"/>
</dbReference>
<dbReference type="FunFam" id="3.30.559.10:FF:000003">
    <property type="entry name" value="Acetyltransferase component of pyruvate dehydrogenase complex"/>
    <property type="match status" value="1"/>
</dbReference>
<dbReference type="PROSITE" id="PS50968">
    <property type="entry name" value="BIOTINYL_LIPOYL"/>
    <property type="match status" value="1"/>
</dbReference>
<evidence type="ECO:0000256" key="2">
    <source>
        <dbReference type="ARBA" id="ARBA00022679"/>
    </source>
</evidence>
<feature type="compositionally biased region" description="Pro residues" evidence="7">
    <location>
        <begin position="176"/>
        <end position="200"/>
    </location>
</feature>
<dbReference type="GO" id="GO:0045254">
    <property type="term" value="C:pyruvate dehydrogenase complex"/>
    <property type="evidence" value="ECO:0007669"/>
    <property type="project" value="UniProtKB-UniRule"/>
</dbReference>
<dbReference type="SUPFAM" id="SSF52777">
    <property type="entry name" value="CoA-dependent acyltransferases"/>
    <property type="match status" value="1"/>
</dbReference>
<evidence type="ECO:0000256" key="5">
    <source>
        <dbReference type="ARBA" id="ARBA00023315"/>
    </source>
</evidence>
<keyword evidence="11" id="KW-1185">Reference proteome</keyword>
<dbReference type="Pfam" id="PF02817">
    <property type="entry name" value="E3_binding"/>
    <property type="match status" value="1"/>
</dbReference>
<dbReference type="SUPFAM" id="SSF47005">
    <property type="entry name" value="Peripheral subunit-binding domain of 2-oxo acid dehydrogenase complex"/>
    <property type="match status" value="1"/>
</dbReference>
<sequence length="497" mass="53605">MFRSSAVARGLVRQASWSRMNKGAMRCVCTRVVQRISGGQRMKLISSKNGATLWKYQATRFYSSDLPNHFKVVLPALSPTMESGTIISWSKKEGDKVSDGDLLAEIETDKATMGFESSENGFMAKIFVPEGSKDVPIGKLICIIVEEEDDVAAFKDYKPQPGDDESPGAAKDSKPDAPPAAAPAPKQPSPPPTKSAPSPPAQSAASPKAQPSGSRVLSTPYARTLAKEKGIDINQVKGSGSDGQVQADDILNFTPGAATYTSVPGASYTDTPLSNIRQVIAKRLTQSKQTIPHYYLTVDINVDKIVQLRKQFNESLSKDNVKLSVNDFIIKASALACRKVPEANSSWQDSVIRQYNSVDVNIAVATDNGLITPIVFRAESKGLSQISQDVQALAAKAKAGKLQPQEYQGGTFTISNLGMFGIKQFSAVINPPQACILAVGGASKQLIVDQHSNEGYKSANIMTVTLSCDHRVVDGAVGARWLQEFRRLLENPENMLL</sequence>
<dbReference type="InterPro" id="IPR036625">
    <property type="entry name" value="E3-bd_dom_sf"/>
</dbReference>
<dbReference type="InterPro" id="IPR004167">
    <property type="entry name" value="PSBD"/>
</dbReference>
<proteinExistence type="inferred from homology"/>
<keyword evidence="2 6" id="KW-0808">Transferase</keyword>
<evidence type="ECO:0000256" key="4">
    <source>
        <dbReference type="ARBA" id="ARBA00022946"/>
    </source>
</evidence>